<comment type="function">
    <text evidence="1">Tubulin-folding protein; involved in the early step of the tubulin folding pathway.</text>
</comment>
<dbReference type="FunFam" id="1.20.58.90:FF:000010">
    <property type="entry name" value="Tubulin-specific chaperone A"/>
    <property type="match status" value="1"/>
</dbReference>
<evidence type="ECO:0000256" key="5">
    <source>
        <dbReference type="ARBA" id="ARBA00022490"/>
    </source>
</evidence>
<evidence type="ECO:0000256" key="8">
    <source>
        <dbReference type="ARBA" id="ARBA00023212"/>
    </source>
</evidence>
<comment type="subunit">
    <text evidence="9">Supercomplex made of cofactors A to E. Cofactors A and D function by capturing and stabilizing tubulin in a quasi-native conformation. Cofactor E binds to the cofactor D-tubulin complex; interaction with cofactor C then causes the release of tubulin polypeptides that are committed to the native state.</text>
</comment>
<evidence type="ECO:0000256" key="1">
    <source>
        <dbReference type="ARBA" id="ARBA00003046"/>
    </source>
</evidence>
<evidence type="ECO:0000256" key="4">
    <source>
        <dbReference type="ARBA" id="ARBA00015002"/>
    </source>
</evidence>
<evidence type="ECO:0000256" key="9">
    <source>
        <dbReference type="RuleBase" id="RU364030"/>
    </source>
</evidence>
<keyword evidence="5 9" id="KW-0963">Cytoplasm</keyword>
<evidence type="ECO:0000313" key="10">
    <source>
        <dbReference type="EMBL" id="QID82588.1"/>
    </source>
</evidence>
<name>A0A6C1DZS3_SACPS</name>
<dbReference type="GO" id="GO:0005829">
    <property type="term" value="C:cytosol"/>
    <property type="evidence" value="ECO:0007669"/>
    <property type="project" value="TreeGrafter"/>
</dbReference>
<dbReference type="PANTHER" id="PTHR21500:SF0">
    <property type="entry name" value="TUBULIN-SPECIFIC CHAPERONE A"/>
    <property type="match status" value="1"/>
</dbReference>
<dbReference type="GO" id="GO:0005874">
    <property type="term" value="C:microtubule"/>
    <property type="evidence" value="ECO:0007669"/>
    <property type="project" value="UniProtKB-KW"/>
</dbReference>
<dbReference type="InterPro" id="IPR004226">
    <property type="entry name" value="TBCA"/>
</dbReference>
<dbReference type="Pfam" id="PF02970">
    <property type="entry name" value="TBCA"/>
    <property type="match status" value="1"/>
</dbReference>
<dbReference type="GO" id="GO:0007023">
    <property type="term" value="P:post-chaperonin tubulin folding pathway"/>
    <property type="evidence" value="ECO:0007669"/>
    <property type="project" value="UniProtKB-UniRule"/>
</dbReference>
<evidence type="ECO:0000256" key="6">
    <source>
        <dbReference type="ARBA" id="ARBA00022701"/>
    </source>
</evidence>
<keyword evidence="7 9" id="KW-0143">Chaperone</keyword>
<dbReference type="SMR" id="A0A6C1DZS3"/>
<dbReference type="SUPFAM" id="SSF46988">
    <property type="entry name" value="Tubulin chaperone cofactor A"/>
    <property type="match status" value="1"/>
</dbReference>
<keyword evidence="8 9" id="KW-0206">Cytoskeleton</keyword>
<proteinExistence type="inferred from homology"/>
<keyword evidence="11" id="KW-1185">Reference proteome</keyword>
<accession>A0A6C1DZS3</accession>
<gene>
    <name evidence="10" type="primary">RBL2_1</name>
    <name evidence="10" type="ORF">GRS66_005015</name>
</gene>
<evidence type="ECO:0000256" key="2">
    <source>
        <dbReference type="ARBA" id="ARBA00004245"/>
    </source>
</evidence>
<dbReference type="GO" id="GO:0007021">
    <property type="term" value="P:tubulin complex assembly"/>
    <property type="evidence" value="ECO:0007669"/>
    <property type="project" value="UniProtKB-UniRule"/>
</dbReference>
<dbReference type="PANTHER" id="PTHR21500">
    <property type="entry name" value="TUBULIN-SPECIFIC CHAPERONE A"/>
    <property type="match status" value="1"/>
</dbReference>
<comment type="similarity">
    <text evidence="3 9">Belongs to the TBCA family.</text>
</comment>
<sequence>MAPTQLDIKVKALKRLTKEEGYYQQELKDQEAHVAKLKEDKSVDPYDLKKQEEVLDDTKRLLPTLYEKIREFKEDLEQFLKTYQGTEDVSDARSAITSAQELLDSK</sequence>
<evidence type="ECO:0000313" key="11">
    <source>
        <dbReference type="Proteomes" id="UP000501346"/>
    </source>
</evidence>
<evidence type="ECO:0000256" key="3">
    <source>
        <dbReference type="ARBA" id="ARBA00006806"/>
    </source>
</evidence>
<evidence type="ECO:0000256" key="7">
    <source>
        <dbReference type="ARBA" id="ARBA00023186"/>
    </source>
</evidence>
<dbReference type="GO" id="GO:0048487">
    <property type="term" value="F:beta-tubulin binding"/>
    <property type="evidence" value="ECO:0007669"/>
    <property type="project" value="InterPro"/>
</dbReference>
<reference evidence="10 11" key="1">
    <citation type="journal article" date="2019" name="BMC Genomics">
        <title>Chromosome level assembly and comparative genome analysis confirm lager-brewing yeasts originated from a single hybridization.</title>
        <authorList>
            <person name="Salazar A.N."/>
            <person name="Gorter de Vries A.R."/>
            <person name="van den Broek M."/>
            <person name="Brouwers N."/>
            <person name="de la Torre Cortes P."/>
            <person name="Kuijpers N.G.A."/>
            <person name="Daran J.G."/>
            <person name="Abeel T."/>
        </authorList>
    </citation>
    <scope>NUCLEOTIDE SEQUENCE [LARGE SCALE GENOMIC DNA]</scope>
    <source>
        <strain evidence="10 11">CBS 1483</strain>
    </source>
</reference>
<dbReference type="OrthoDB" id="296187at2759"/>
<comment type="subcellular location">
    <subcellularLocation>
        <location evidence="2 9">Cytoplasm</location>
        <location evidence="2 9">Cytoskeleton</location>
    </subcellularLocation>
</comment>
<dbReference type="InterPro" id="IPR036126">
    <property type="entry name" value="TBCA_sf"/>
</dbReference>
<dbReference type="Gene3D" id="1.20.58.90">
    <property type="match status" value="1"/>
</dbReference>
<dbReference type="EMBL" id="CP048996">
    <property type="protein sequence ID" value="QID82588.1"/>
    <property type="molecule type" value="Genomic_DNA"/>
</dbReference>
<keyword evidence="6 9" id="KW-0493">Microtubule</keyword>
<organism evidence="10 11">
    <name type="scientific">Saccharomyces pastorianus</name>
    <name type="common">Lager yeast</name>
    <name type="synonym">Saccharomyces cerevisiae x Saccharomyces eubayanus</name>
    <dbReference type="NCBI Taxonomy" id="27292"/>
    <lineage>
        <taxon>Eukaryota</taxon>
        <taxon>Fungi</taxon>
        <taxon>Dikarya</taxon>
        <taxon>Ascomycota</taxon>
        <taxon>Saccharomycotina</taxon>
        <taxon>Saccharomycetes</taxon>
        <taxon>Saccharomycetales</taxon>
        <taxon>Saccharomycetaceae</taxon>
        <taxon>Saccharomyces</taxon>
    </lineage>
</organism>
<dbReference type="AlphaFoldDB" id="A0A6C1DZS3"/>
<dbReference type="Proteomes" id="UP000501346">
    <property type="component" value="Chromosome ScXV-ScXI"/>
</dbReference>
<protein>
    <recommendedName>
        <fullName evidence="4 9">Tubulin-specific chaperone A</fullName>
    </recommendedName>
</protein>